<dbReference type="GO" id="GO:0005548">
    <property type="term" value="F:phospholipid transporter activity"/>
    <property type="evidence" value="ECO:0007669"/>
    <property type="project" value="TreeGrafter"/>
</dbReference>
<dbReference type="PANTHER" id="PTHR30188:SF4">
    <property type="entry name" value="PROTEIN TRIGALACTOSYLDIACYLGLYCEROL 1, CHLOROPLASTIC"/>
    <property type="match status" value="1"/>
</dbReference>
<dbReference type="Proteomes" id="UP000466794">
    <property type="component" value="Unassembled WGS sequence"/>
</dbReference>
<dbReference type="GO" id="GO:0043190">
    <property type="term" value="C:ATP-binding cassette (ABC) transporter complex"/>
    <property type="evidence" value="ECO:0007669"/>
    <property type="project" value="InterPro"/>
</dbReference>
<feature type="transmembrane region" description="Helical" evidence="1">
    <location>
        <begin position="270"/>
        <end position="293"/>
    </location>
</feature>
<protein>
    <submittedName>
        <fullName evidence="2">ABC transporter permease</fullName>
    </submittedName>
</protein>
<evidence type="ECO:0000256" key="1">
    <source>
        <dbReference type="SAM" id="Phobius"/>
    </source>
</evidence>
<evidence type="ECO:0000313" key="2">
    <source>
        <dbReference type="EMBL" id="MVU80557.1"/>
    </source>
</evidence>
<keyword evidence="1" id="KW-0812">Transmembrane</keyword>
<dbReference type="PANTHER" id="PTHR30188">
    <property type="entry name" value="ABC TRANSPORTER PERMEASE PROTEIN-RELATED"/>
    <property type="match status" value="1"/>
</dbReference>
<sequence length="306" mass="31874">MCITVSVSSNRPTEGPVGIDQQWGLWGGEQLVDKAVRGPEPLIRSAIEFVLSGLRTFGRTIQLAIAAFRFLVVDIVKLRHPWRDTLQQGWFIVSVTAIPAVLVSVPFGVIVAVQVGSLTQQVGASSVSGAAGGLGVIRQGAPMVTALLLGGAAGSAIASDLGARTIRDEVDALRVMGIDPVRRLVAPRLAAMLALTPLLCMLIIFMGVFTGYVIAVGFQGVTPGSYLSAFAAFAKMSDLWVAIVKSIIFGIIVLIVACQRGLEATSGPRGVANAVNAAVVIGVIAAFGVNLVITQLVSMFIPTQVG</sequence>
<dbReference type="EMBL" id="WRPP01000005">
    <property type="protein sequence ID" value="MVU80557.1"/>
    <property type="molecule type" value="Genomic_DNA"/>
</dbReference>
<evidence type="ECO:0000313" key="3">
    <source>
        <dbReference type="Proteomes" id="UP000466794"/>
    </source>
</evidence>
<comment type="caution">
    <text evidence="2">The sequence shown here is derived from an EMBL/GenBank/DDBJ whole genome shotgun (WGS) entry which is preliminary data.</text>
</comment>
<keyword evidence="1" id="KW-0472">Membrane</keyword>
<accession>A0A7K1V212</accession>
<feature type="transmembrane region" description="Helical" evidence="1">
    <location>
        <begin position="136"/>
        <end position="158"/>
    </location>
</feature>
<name>A0A7K1V212_9NOCA</name>
<keyword evidence="3" id="KW-1185">Reference proteome</keyword>
<feature type="transmembrane region" description="Helical" evidence="1">
    <location>
        <begin position="90"/>
        <end position="116"/>
    </location>
</feature>
<keyword evidence="1" id="KW-1133">Transmembrane helix</keyword>
<feature type="transmembrane region" description="Helical" evidence="1">
    <location>
        <begin position="192"/>
        <end position="219"/>
    </location>
</feature>
<feature type="transmembrane region" description="Helical" evidence="1">
    <location>
        <begin position="239"/>
        <end position="258"/>
    </location>
</feature>
<organism evidence="2 3">
    <name type="scientific">Nocardia terrae</name>
    <dbReference type="NCBI Taxonomy" id="2675851"/>
    <lineage>
        <taxon>Bacteria</taxon>
        <taxon>Bacillati</taxon>
        <taxon>Actinomycetota</taxon>
        <taxon>Actinomycetes</taxon>
        <taxon>Mycobacteriales</taxon>
        <taxon>Nocardiaceae</taxon>
        <taxon>Nocardia</taxon>
    </lineage>
</organism>
<reference evidence="2 3" key="1">
    <citation type="submission" date="2019-12" db="EMBL/GenBank/DDBJ databases">
        <title>Nocardia sp. nov. ET3-3 isolated from soil.</title>
        <authorList>
            <person name="Kanchanasin P."/>
            <person name="Tanasupawat S."/>
            <person name="Yuki M."/>
            <person name="Kudo T."/>
        </authorList>
    </citation>
    <scope>NUCLEOTIDE SEQUENCE [LARGE SCALE GENOMIC DNA]</scope>
    <source>
        <strain evidence="2 3">ET3-3</strain>
    </source>
</reference>
<dbReference type="InterPro" id="IPR030802">
    <property type="entry name" value="Permease_MalE"/>
</dbReference>
<gene>
    <name evidence="2" type="ORF">GPX89_25320</name>
</gene>
<dbReference type="Pfam" id="PF02405">
    <property type="entry name" value="MlaE"/>
    <property type="match status" value="1"/>
</dbReference>
<dbReference type="AlphaFoldDB" id="A0A7K1V212"/>
<proteinExistence type="predicted"/>